<evidence type="ECO:0000313" key="3">
    <source>
        <dbReference type="Proteomes" id="UP000271162"/>
    </source>
</evidence>
<dbReference type="EMBL" id="UYSL01023329">
    <property type="protein sequence ID" value="VDL82048.1"/>
    <property type="molecule type" value="Genomic_DNA"/>
</dbReference>
<evidence type="ECO:0000313" key="2">
    <source>
        <dbReference type="EMBL" id="VDL82048.1"/>
    </source>
</evidence>
<accession>A0A0N4YMC9</accession>
<organism evidence="4">
    <name type="scientific">Nippostrongylus brasiliensis</name>
    <name type="common">Rat hookworm</name>
    <dbReference type="NCBI Taxonomy" id="27835"/>
    <lineage>
        <taxon>Eukaryota</taxon>
        <taxon>Metazoa</taxon>
        <taxon>Ecdysozoa</taxon>
        <taxon>Nematoda</taxon>
        <taxon>Chromadorea</taxon>
        <taxon>Rhabditida</taxon>
        <taxon>Rhabditina</taxon>
        <taxon>Rhabditomorpha</taxon>
        <taxon>Strongyloidea</taxon>
        <taxon>Heligmosomidae</taxon>
        <taxon>Nippostrongylus</taxon>
    </lineage>
</organism>
<dbReference type="STRING" id="27835.A0A0N4YMC9"/>
<dbReference type="Proteomes" id="UP000271162">
    <property type="component" value="Unassembled WGS sequence"/>
</dbReference>
<protein>
    <submittedName>
        <fullName evidence="4">Proteasome assembly chaperone 1</fullName>
    </submittedName>
</protein>
<sequence>MFSDDEDFSDDLVDDFSDDSPAIETAKMSDDDQFRELVRILSSRSSLLVLSLRNNTDNELVHWTFTASICSSAAEEPGIGTYSQCVPVMNLSPGEEFSTELLFPYSFLQLPILVRLQLKRVFRICGEDKCILIDLDSEYLSLRNLLRTVRAGSKRITEDETASSMGNFTLQLPFSLVNLLSGCPDDNDPANVLRVVLPRTNFCPMKSGSSSMDAVLVLDSDRRHRVQFAVTKERSWFVLSVALRESSLRNRLRQAIQMYIVHITSRVMKRSSSAPLITEGYSIEELFDGVVSMFS</sequence>
<evidence type="ECO:0000313" key="4">
    <source>
        <dbReference type="WBParaSite" id="NBR_0001832201-mRNA-1"/>
    </source>
</evidence>
<keyword evidence="3" id="KW-1185">Reference proteome</keyword>
<dbReference type="AlphaFoldDB" id="A0A0N4YMC9"/>
<feature type="compositionally biased region" description="Acidic residues" evidence="1">
    <location>
        <begin position="1"/>
        <end position="18"/>
    </location>
</feature>
<reference evidence="4" key="1">
    <citation type="submission" date="2016-04" db="UniProtKB">
        <authorList>
            <consortium name="WormBaseParasite"/>
        </authorList>
    </citation>
    <scope>IDENTIFICATION</scope>
</reference>
<name>A0A0N4YMC9_NIPBR</name>
<evidence type="ECO:0000256" key="1">
    <source>
        <dbReference type="SAM" id="MobiDB-lite"/>
    </source>
</evidence>
<proteinExistence type="predicted"/>
<dbReference type="WBParaSite" id="NBR_0001832201-mRNA-1">
    <property type="protein sequence ID" value="NBR_0001832201-mRNA-1"/>
    <property type="gene ID" value="NBR_0001832201"/>
</dbReference>
<feature type="region of interest" description="Disordered" evidence="1">
    <location>
        <begin position="1"/>
        <end position="22"/>
    </location>
</feature>
<reference evidence="2 3" key="2">
    <citation type="submission" date="2018-11" db="EMBL/GenBank/DDBJ databases">
        <authorList>
            <consortium name="Pathogen Informatics"/>
        </authorList>
    </citation>
    <scope>NUCLEOTIDE SEQUENCE [LARGE SCALE GENOMIC DNA]</scope>
</reference>
<gene>
    <name evidence="2" type="ORF">NBR_LOCUS18323</name>
</gene>